<accession>A0A6P1M7L7</accession>
<dbReference type="Proteomes" id="UP000464954">
    <property type="component" value="Chromosome"/>
</dbReference>
<proteinExistence type="predicted"/>
<keyword evidence="2" id="KW-1185">Reference proteome</keyword>
<evidence type="ECO:0000313" key="1">
    <source>
        <dbReference type="EMBL" id="QHI68168.1"/>
    </source>
</evidence>
<protein>
    <submittedName>
        <fullName evidence="1">Uncharacterized protein</fullName>
    </submittedName>
</protein>
<gene>
    <name evidence="1" type="ORF">GT409_01455</name>
</gene>
<organism evidence="1 2">
    <name type="scientific">Tichowtungia aerotolerans</name>
    <dbReference type="NCBI Taxonomy" id="2697043"/>
    <lineage>
        <taxon>Bacteria</taxon>
        <taxon>Pseudomonadati</taxon>
        <taxon>Kiritimatiellota</taxon>
        <taxon>Tichowtungiia</taxon>
        <taxon>Tichowtungiales</taxon>
        <taxon>Tichowtungiaceae</taxon>
        <taxon>Tichowtungia</taxon>
    </lineage>
</organism>
<dbReference type="KEGG" id="taer:GT409_01455"/>
<dbReference type="RefSeq" id="WP_160626222.1">
    <property type="nucleotide sequence ID" value="NZ_CP047593.1"/>
</dbReference>
<dbReference type="EMBL" id="CP047593">
    <property type="protein sequence ID" value="QHI68168.1"/>
    <property type="molecule type" value="Genomic_DNA"/>
</dbReference>
<evidence type="ECO:0000313" key="2">
    <source>
        <dbReference type="Proteomes" id="UP000464954"/>
    </source>
</evidence>
<sequence length="128" mass="14646">MKFGCFLALLLLPITLVIQTERNRRRRAAIPPDQLKEMDEEVKYGPYAPNLKCIYCKTKGKVRRKREDYYVNNGPAKNSTEGVKYLFSLMGAGRYGAAGATKCEERCFAHCMNCGNHWEMLVKDQETS</sequence>
<name>A0A6P1M7L7_9BACT</name>
<dbReference type="AlphaFoldDB" id="A0A6P1M7L7"/>
<reference evidence="1 2" key="1">
    <citation type="submission" date="2020-01" db="EMBL/GenBank/DDBJ databases">
        <title>Ponticoccus aerotolerans gen. nov., sp. nov., an anaerobic bacterium and proposal of Ponticoccusceae fam. nov., Ponticoccusles ord. nov. and Ponticoccuse classis nov. in the phylum Kiritimatiellaeota.</title>
        <authorList>
            <person name="Zhou L.Y."/>
            <person name="Du Z.J."/>
        </authorList>
    </citation>
    <scope>NUCLEOTIDE SEQUENCE [LARGE SCALE GENOMIC DNA]</scope>
    <source>
        <strain evidence="1 2">S-5007</strain>
    </source>
</reference>